<evidence type="ECO:0000256" key="3">
    <source>
        <dbReference type="SAM" id="Phobius"/>
    </source>
</evidence>
<evidence type="ECO:0000313" key="4">
    <source>
        <dbReference type="EMBL" id="ABQ29159.1"/>
    </source>
</evidence>
<dbReference type="Gene3D" id="3.40.50.300">
    <property type="entry name" value="P-loop containing nucleotide triphosphate hydrolases"/>
    <property type="match status" value="1"/>
</dbReference>
<dbReference type="HOGENOM" id="CLU_1431754_0_0_5"/>
<keyword evidence="2" id="KW-0067">ATP-binding</keyword>
<accession>A5FU77</accession>
<keyword evidence="3" id="KW-1133">Transmembrane helix</keyword>
<feature type="transmembrane region" description="Helical" evidence="3">
    <location>
        <begin position="12"/>
        <end position="30"/>
    </location>
</feature>
<evidence type="ECO:0000256" key="1">
    <source>
        <dbReference type="ARBA" id="ARBA00022741"/>
    </source>
</evidence>
<dbReference type="RefSeq" id="WP_011930824.1">
    <property type="nucleotide sequence ID" value="NC_009470.1"/>
</dbReference>
<keyword evidence="5" id="KW-1185">Reference proteome</keyword>
<keyword evidence="3" id="KW-0472">Membrane</keyword>
<dbReference type="PRINTS" id="PR00819">
    <property type="entry name" value="CBXCFQXSUPER"/>
</dbReference>
<geneLocation type="plasmid" evidence="4 5">
    <name>pACRY04</name>
</geneLocation>
<dbReference type="InterPro" id="IPR050773">
    <property type="entry name" value="CbxX/CfxQ_RuBisCO_ESX"/>
</dbReference>
<dbReference type="SUPFAM" id="SSF52540">
    <property type="entry name" value="P-loop containing nucleoside triphosphate hydrolases"/>
    <property type="match status" value="1"/>
</dbReference>
<name>A5FU77_ACICJ</name>
<sequence>MNMLANRLVRWGITAIIGLIALQLALGILTALIPDLWWFLLLVDAGFIVWRIVEVWPHVNTTTQGIAPGQAAPQPPSPSPLPRINVPQAAPRQTGRQAIAELESMTGLHSVKKEINTLMARLEVEKKRRAQGLSVSPMSLHMIFTGPPGVGKTVVARKLGAIYQDLGVLKKGHVVETERAGLVGQYMRP</sequence>
<dbReference type="KEGG" id="acr:Acry_3561"/>
<reference evidence="4 5" key="1">
    <citation type="submission" date="2007-05" db="EMBL/GenBank/DDBJ databases">
        <title>Complete sequence of plasmid4 pACRY04 of Acidiphilium cryptum JF-5.</title>
        <authorList>
            <consortium name="US DOE Joint Genome Institute"/>
            <person name="Copeland A."/>
            <person name="Lucas S."/>
            <person name="Lapidus A."/>
            <person name="Barry K."/>
            <person name="Detter J.C."/>
            <person name="Glavina del Rio T."/>
            <person name="Hammon N."/>
            <person name="Israni S."/>
            <person name="Dalin E."/>
            <person name="Tice H."/>
            <person name="Pitluck S."/>
            <person name="Sims D."/>
            <person name="Brettin T."/>
            <person name="Bruce D."/>
            <person name="Han C."/>
            <person name="Schmutz J."/>
            <person name="Larimer F."/>
            <person name="Land M."/>
            <person name="Hauser L."/>
            <person name="Kyrpides N."/>
            <person name="Kim E."/>
            <person name="Magnuson T."/>
            <person name="Richardson P."/>
        </authorList>
    </citation>
    <scope>NUCLEOTIDE SEQUENCE [LARGE SCALE GENOMIC DNA]</scope>
    <source>
        <strain evidence="5">JF-5</strain>
        <plasmid evidence="5">Plasmid pACRY04</plasmid>
    </source>
</reference>
<dbReference type="InterPro" id="IPR000641">
    <property type="entry name" value="CbxX/CfxQ"/>
</dbReference>
<dbReference type="EMBL" id="CP000692">
    <property type="protein sequence ID" value="ABQ29159.1"/>
    <property type="molecule type" value="Genomic_DNA"/>
</dbReference>
<protein>
    <recommendedName>
        <fullName evidence="6">ATPase AAA-type core domain-containing protein</fullName>
    </recommendedName>
</protein>
<dbReference type="GO" id="GO:0016887">
    <property type="term" value="F:ATP hydrolysis activity"/>
    <property type="evidence" value="ECO:0007669"/>
    <property type="project" value="TreeGrafter"/>
</dbReference>
<evidence type="ECO:0008006" key="6">
    <source>
        <dbReference type="Google" id="ProtNLM"/>
    </source>
</evidence>
<dbReference type="InterPro" id="IPR027417">
    <property type="entry name" value="P-loop_NTPase"/>
</dbReference>
<dbReference type="GO" id="GO:0005524">
    <property type="term" value="F:ATP binding"/>
    <property type="evidence" value="ECO:0007669"/>
    <property type="project" value="UniProtKB-KW"/>
</dbReference>
<proteinExistence type="predicted"/>
<gene>
    <name evidence="4" type="ordered locus">Acry_3561</name>
</gene>
<keyword evidence="3" id="KW-0812">Transmembrane</keyword>
<dbReference type="PANTHER" id="PTHR43392:SF2">
    <property type="entry name" value="AAA-TYPE ATPASE FAMILY PROTEIN _ ANKYRIN REPEAT FAMILY PROTEIN"/>
    <property type="match status" value="1"/>
</dbReference>
<keyword evidence="1" id="KW-0547">Nucleotide-binding</keyword>
<dbReference type="eggNOG" id="COG0464">
    <property type="taxonomic scope" value="Bacteria"/>
</dbReference>
<keyword evidence="4" id="KW-0614">Plasmid</keyword>
<evidence type="ECO:0000256" key="2">
    <source>
        <dbReference type="ARBA" id="ARBA00022840"/>
    </source>
</evidence>
<dbReference type="PANTHER" id="PTHR43392">
    <property type="entry name" value="AAA-TYPE ATPASE FAMILY PROTEIN / ANKYRIN REPEAT FAMILY PROTEIN"/>
    <property type="match status" value="1"/>
</dbReference>
<dbReference type="AlphaFoldDB" id="A5FU77"/>
<evidence type="ECO:0000313" key="5">
    <source>
        <dbReference type="Proteomes" id="UP000000245"/>
    </source>
</evidence>
<organism evidence="4 5">
    <name type="scientific">Acidiphilium cryptum (strain JF-5)</name>
    <dbReference type="NCBI Taxonomy" id="349163"/>
    <lineage>
        <taxon>Bacteria</taxon>
        <taxon>Pseudomonadati</taxon>
        <taxon>Pseudomonadota</taxon>
        <taxon>Alphaproteobacteria</taxon>
        <taxon>Acetobacterales</taxon>
        <taxon>Acidocellaceae</taxon>
        <taxon>Acidiphilium</taxon>
    </lineage>
</organism>
<dbReference type="Proteomes" id="UP000000245">
    <property type="component" value="Plasmid pACRY04"/>
</dbReference>